<evidence type="ECO:0000256" key="4">
    <source>
        <dbReference type="ARBA" id="ARBA00013858"/>
    </source>
</evidence>
<dbReference type="InParanoid" id="F2LTN9"/>
<evidence type="ECO:0000256" key="9">
    <source>
        <dbReference type="ARBA" id="ARBA00032474"/>
    </source>
</evidence>
<evidence type="ECO:0000256" key="3">
    <source>
        <dbReference type="ARBA" id="ARBA00011950"/>
    </source>
</evidence>
<evidence type="ECO:0000256" key="8">
    <source>
        <dbReference type="ARBA" id="ARBA00030781"/>
    </source>
</evidence>
<evidence type="ECO:0000256" key="5">
    <source>
        <dbReference type="ARBA" id="ARBA00026066"/>
    </source>
</evidence>
<name>F2LTN9_HIPMA</name>
<evidence type="ECO:0000256" key="2">
    <source>
        <dbReference type="ARBA" id="ARBA00005426"/>
    </source>
</evidence>
<dbReference type="Proteomes" id="UP000008139">
    <property type="component" value="Chromosome"/>
</dbReference>
<dbReference type="STRING" id="760142.Hipma_0388"/>
<dbReference type="AlphaFoldDB" id="F2LTN9"/>
<dbReference type="Pfam" id="PF02391">
    <property type="entry name" value="MoaE"/>
    <property type="match status" value="1"/>
</dbReference>
<accession>F2LTN9</accession>
<dbReference type="eggNOG" id="COG0314">
    <property type="taxonomic scope" value="Bacteria"/>
</dbReference>
<protein>
    <recommendedName>
        <fullName evidence="4">Molybdopterin synthase catalytic subunit</fullName>
        <ecNumber evidence="3">2.8.1.12</ecNumber>
    </recommendedName>
    <alternativeName>
        <fullName evidence="8">MPT synthase subunit 2</fullName>
    </alternativeName>
    <alternativeName>
        <fullName evidence="6">Molybdenum cofactor biosynthesis protein E</fullName>
    </alternativeName>
    <alternativeName>
        <fullName evidence="7">Molybdopterin-converting factor large subunit</fullName>
    </alternativeName>
    <alternativeName>
        <fullName evidence="9">Molybdopterin-converting factor subunit 2</fullName>
    </alternativeName>
</protein>
<dbReference type="GO" id="GO:0006777">
    <property type="term" value="P:Mo-molybdopterin cofactor biosynthetic process"/>
    <property type="evidence" value="ECO:0007669"/>
    <property type="project" value="InterPro"/>
</dbReference>
<reference evidence="12" key="2">
    <citation type="submission" date="2011-03" db="EMBL/GenBank/DDBJ databases">
        <title>The complete genome of Hippea maritima DSM 10411.</title>
        <authorList>
            <consortium name="US DOE Joint Genome Institute (JGI-PGF)"/>
            <person name="Lucas S."/>
            <person name="Copeland A."/>
            <person name="Lapidus A."/>
            <person name="Bruce D."/>
            <person name="Goodwin L."/>
            <person name="Pitluck S."/>
            <person name="Peters L."/>
            <person name="Kyrpides N."/>
            <person name="Mavromatis K."/>
            <person name="Pagani I."/>
            <person name="Ivanova N."/>
            <person name="Mikhailova N."/>
            <person name="Lu M."/>
            <person name="Detter J.C."/>
            <person name="Tapia R."/>
            <person name="Han C."/>
            <person name="Land M."/>
            <person name="Hauser L."/>
            <person name="Markowitz V."/>
            <person name="Cheng J.-F."/>
            <person name="Hugenholtz P."/>
            <person name="Woyke T."/>
            <person name="Wu D."/>
            <person name="Spring S."/>
            <person name="Schroeder M."/>
            <person name="Brambilla E."/>
            <person name="Klenk H.-P."/>
            <person name="Eisen J.A."/>
        </authorList>
    </citation>
    <scope>NUCLEOTIDE SEQUENCE [LARGE SCALE GENOMIC DNA]</scope>
    <source>
        <strain evidence="12">ATCC 700847 / DSM 10411 / MH2</strain>
    </source>
</reference>
<proteinExistence type="inferred from homology"/>
<evidence type="ECO:0000313" key="12">
    <source>
        <dbReference type="Proteomes" id="UP000008139"/>
    </source>
</evidence>
<reference evidence="11 12" key="1">
    <citation type="journal article" date="2011" name="Stand. Genomic Sci.">
        <title>Complete genome sequence of the thermophilic sulfur-reducer Hippea maritima type strain (MH(2)).</title>
        <authorList>
            <person name="Huntemann M."/>
            <person name="Lu M."/>
            <person name="Nolan M."/>
            <person name="Lapidus A."/>
            <person name="Lucas S."/>
            <person name="Hammon N."/>
            <person name="Deshpande S."/>
            <person name="Cheng J.F."/>
            <person name="Tapia R."/>
            <person name="Han C."/>
            <person name="Goodwin L."/>
            <person name="Pitluck S."/>
            <person name="Liolios K."/>
            <person name="Pagani I."/>
            <person name="Ivanova N."/>
            <person name="Ovchinikova G."/>
            <person name="Pati A."/>
            <person name="Chen A."/>
            <person name="Palaniappan K."/>
            <person name="Land M."/>
            <person name="Hauser L."/>
            <person name="Jeffries C.D."/>
            <person name="Detter J.C."/>
            <person name="Brambilla E.M."/>
            <person name="Rohde M."/>
            <person name="Spring S."/>
            <person name="Goker M."/>
            <person name="Woyke T."/>
            <person name="Bristow J."/>
            <person name="Eisen J.A."/>
            <person name="Markowitz V."/>
            <person name="Hugenholtz P."/>
            <person name="Kyrpides N.C."/>
            <person name="Klenk H.P."/>
            <person name="Mavromatis K."/>
        </authorList>
    </citation>
    <scope>NUCLEOTIDE SEQUENCE [LARGE SCALE GENOMIC DNA]</scope>
    <source>
        <strain evidence="12">ATCC 700847 / DSM 10411 / MH2</strain>
    </source>
</reference>
<dbReference type="KEGG" id="hmr:Hipma_0388"/>
<dbReference type="InterPro" id="IPR003448">
    <property type="entry name" value="Mopterin_biosynth_MoaE"/>
</dbReference>
<gene>
    <name evidence="11" type="ordered locus">Hipma_0388</name>
</gene>
<comment type="similarity">
    <text evidence="2">Belongs to the MoaE family.</text>
</comment>
<evidence type="ECO:0000256" key="1">
    <source>
        <dbReference type="ARBA" id="ARBA00005046"/>
    </source>
</evidence>
<dbReference type="RefSeq" id="WP_013681408.1">
    <property type="nucleotide sequence ID" value="NC_015318.1"/>
</dbReference>
<dbReference type="HOGENOM" id="CLU_153736_0_0_7"/>
<comment type="catalytic activity">
    <reaction evidence="10">
        <text>2 [molybdopterin-synthase sulfur-carrier protein]-C-terminal-Gly-aminoethanethioate + cyclic pyranopterin phosphate + H2O = molybdopterin + 2 [molybdopterin-synthase sulfur-carrier protein]-C-terminal Gly-Gly + 2 H(+)</text>
        <dbReference type="Rhea" id="RHEA:26333"/>
        <dbReference type="Rhea" id="RHEA-COMP:12202"/>
        <dbReference type="Rhea" id="RHEA-COMP:19907"/>
        <dbReference type="ChEBI" id="CHEBI:15377"/>
        <dbReference type="ChEBI" id="CHEBI:15378"/>
        <dbReference type="ChEBI" id="CHEBI:58698"/>
        <dbReference type="ChEBI" id="CHEBI:59648"/>
        <dbReference type="ChEBI" id="CHEBI:90778"/>
        <dbReference type="ChEBI" id="CHEBI:232372"/>
        <dbReference type="EC" id="2.8.1.12"/>
    </reaction>
</comment>
<comment type="pathway">
    <text evidence="1">Cofactor biosynthesis; molybdopterin biosynthesis.</text>
</comment>
<dbReference type="UniPathway" id="UPA00344"/>
<keyword evidence="12" id="KW-1185">Reference proteome</keyword>
<sequence length="119" mass="13648">MVNLSEQIQNIKKQASADNLGMILVHNGVVRATSANGDKISKISIDYDDSELKTVINEFEKLKSVEKVWVWINRGMLRVGDDVMYVIVAGNKREELFPIFIDFVNRIKAIVKKEEILRR</sequence>
<evidence type="ECO:0000256" key="10">
    <source>
        <dbReference type="ARBA" id="ARBA00049878"/>
    </source>
</evidence>
<dbReference type="OrthoDB" id="9786032at2"/>
<evidence type="ECO:0000313" key="11">
    <source>
        <dbReference type="EMBL" id="AEA33364.1"/>
    </source>
</evidence>
<dbReference type="EMBL" id="CP002606">
    <property type="protein sequence ID" value="AEA33364.1"/>
    <property type="molecule type" value="Genomic_DNA"/>
</dbReference>
<dbReference type="GO" id="GO:0030366">
    <property type="term" value="F:molybdopterin synthase activity"/>
    <property type="evidence" value="ECO:0007669"/>
    <property type="project" value="UniProtKB-EC"/>
</dbReference>
<dbReference type="Gene3D" id="3.90.1170.40">
    <property type="entry name" value="Molybdopterin biosynthesis MoaE subunit"/>
    <property type="match status" value="1"/>
</dbReference>
<evidence type="ECO:0000256" key="6">
    <source>
        <dbReference type="ARBA" id="ARBA00029745"/>
    </source>
</evidence>
<evidence type="ECO:0000256" key="7">
    <source>
        <dbReference type="ARBA" id="ARBA00030407"/>
    </source>
</evidence>
<dbReference type="SUPFAM" id="SSF54690">
    <property type="entry name" value="Molybdopterin synthase subunit MoaE"/>
    <property type="match status" value="1"/>
</dbReference>
<dbReference type="InterPro" id="IPR036563">
    <property type="entry name" value="MoaE_sf"/>
</dbReference>
<dbReference type="EC" id="2.8.1.12" evidence="3"/>
<organism evidence="11 12">
    <name type="scientific">Hippea maritima (strain ATCC 700847 / DSM 10411 / MH2)</name>
    <dbReference type="NCBI Taxonomy" id="760142"/>
    <lineage>
        <taxon>Bacteria</taxon>
        <taxon>Pseudomonadati</taxon>
        <taxon>Campylobacterota</taxon>
        <taxon>Desulfurellia</taxon>
        <taxon>Desulfurellales</taxon>
        <taxon>Hippeaceae</taxon>
        <taxon>Hippea</taxon>
    </lineage>
</organism>
<comment type="subunit">
    <text evidence="5">Heterotetramer of 2 MoaD subunits and 2 MoaE subunits. Also stable as homodimer. The enzyme changes between these two forms during catalysis.</text>
</comment>